<evidence type="ECO:0000256" key="1">
    <source>
        <dbReference type="SAM" id="MobiDB-lite"/>
    </source>
</evidence>
<sequence>MTSNPPVFILPQGFTIGTMARLLRTHGASQRDVQQCLGQRFVLAPQERDARELADVMPEHVPACVAYLEQVAPELLVRAVPMAPPCVPPSSPPPSPPAAPSPPPALPKALSATALAPSSAKAPPKPKAPAINFDAIPHELQAGQFFVMWRFVPKKDKQGKLKWTKPPMQRDGSLASTTNSATWCSFDEARAALALRRPNGSPFFDGMGRVFCPDDPMQTFGFDLDNCIAPDANAARRLSADAQEAVRELSTYAELSPSGDGVHIIGKGKLPGAHYTNNKLGREAYDSSKAGRYLTITGQVLPGFDAIRQSDSAMLAKWHALWDTHAPSNRATPPHGARAQEPTTSPGSVQFIANVILEGRGLPQDAVDLIRHQAGLDKHYNSDGSLGVYAACIEMARAGFTDVEMISVLTDSENALAEVVLRRRAHSRQSAAQWLVKYQLKQARKAAAQGLGAAQVQGKGDHYGVAMAFIDRIEMETGHRPVYSRGSFWTVNDNLWEPLALDQAAVHVGRHFGGRKNVMKSGDFKAIATLAANAVEDADFFDAAPAGVAGPDKFWRVDGGKVVSELLTPDHRQRMRLPTEPEFGSPPPMFIKVLTDSMGAHARGNEQVHLLRLCLGAALVGTLWKYRVALCLKGPTTAGKSVVLAVFRSLFPKDMVGATNPAKWDKEYFVAALAGRRLNIVGELDSQAPIPGGAFKTVTGGDVIEGRHPTHRPFHFVCLCAHIFNGNQLPPTTDRSNAFFVRWRVVVFEKARASGEVIVSLADKIIATELAQVAGWLLEGAAVLPQGTLPTTAAHEEEVRRWRYANNSAAAFAVDPSWCSLVSSAEISGELLYSRYCVYAKETGTQSFKRTTFYDNLMELGGALGIARIERNHAVWFAGIQLVAHETPFFDLERVPAPLPTTELGAKPP</sequence>
<comment type="caution">
    <text evidence="2">The sequence shown here is derived from an EMBL/GenBank/DDBJ whole genome shotgun (WGS) entry which is preliminary data.</text>
</comment>
<keyword evidence="3" id="KW-1185">Reference proteome</keyword>
<gene>
    <name evidence="2" type="ORF">WKW82_23610</name>
</gene>
<dbReference type="EMBL" id="JBBKZT010000011">
    <property type="protein sequence ID" value="MEJ8849653.1"/>
    <property type="molecule type" value="Genomic_DNA"/>
</dbReference>
<accession>A0ABU8WSC2</accession>
<evidence type="ECO:0000313" key="2">
    <source>
        <dbReference type="EMBL" id="MEJ8849653.1"/>
    </source>
</evidence>
<evidence type="ECO:0008006" key="4">
    <source>
        <dbReference type="Google" id="ProtNLM"/>
    </source>
</evidence>
<name>A0ABU8WSC2_9BURK</name>
<organism evidence="2 3">
    <name type="scientific">Variovorax rhizosphaerae</name>
    <dbReference type="NCBI Taxonomy" id="1836200"/>
    <lineage>
        <taxon>Bacteria</taxon>
        <taxon>Pseudomonadati</taxon>
        <taxon>Pseudomonadota</taxon>
        <taxon>Betaproteobacteria</taxon>
        <taxon>Burkholderiales</taxon>
        <taxon>Comamonadaceae</taxon>
        <taxon>Variovorax</taxon>
    </lineage>
</organism>
<feature type="compositionally biased region" description="Low complexity" evidence="1">
    <location>
        <begin position="107"/>
        <end position="122"/>
    </location>
</feature>
<dbReference type="Gene3D" id="3.40.50.300">
    <property type="entry name" value="P-loop containing nucleotide triphosphate hydrolases"/>
    <property type="match status" value="1"/>
</dbReference>
<protein>
    <recommendedName>
        <fullName evidence="4">SF3 helicase domain-containing protein</fullName>
    </recommendedName>
</protein>
<feature type="compositionally biased region" description="Pro residues" evidence="1">
    <location>
        <begin position="85"/>
        <end position="106"/>
    </location>
</feature>
<evidence type="ECO:0000313" key="3">
    <source>
        <dbReference type="Proteomes" id="UP001385892"/>
    </source>
</evidence>
<dbReference type="RefSeq" id="WP_340344776.1">
    <property type="nucleotide sequence ID" value="NZ_JBBKZT010000011.1"/>
</dbReference>
<proteinExistence type="predicted"/>
<feature type="region of interest" description="Disordered" evidence="1">
    <location>
        <begin position="326"/>
        <end position="345"/>
    </location>
</feature>
<dbReference type="InterPro" id="IPR027417">
    <property type="entry name" value="P-loop_NTPase"/>
</dbReference>
<reference evidence="2 3" key="1">
    <citation type="submission" date="2024-03" db="EMBL/GenBank/DDBJ databases">
        <title>Novel species of the genus Variovorax.</title>
        <authorList>
            <person name="Liu Q."/>
            <person name="Xin Y.-H."/>
        </authorList>
    </citation>
    <scope>NUCLEOTIDE SEQUENCE [LARGE SCALE GENOMIC DNA]</scope>
    <source>
        <strain evidence="2 3">KACC 18900</strain>
    </source>
</reference>
<dbReference type="Proteomes" id="UP001385892">
    <property type="component" value="Unassembled WGS sequence"/>
</dbReference>
<feature type="region of interest" description="Disordered" evidence="1">
    <location>
        <begin position="85"/>
        <end position="130"/>
    </location>
</feature>